<protein>
    <recommendedName>
        <fullName evidence="4">AAA+ ATPase domain-containing protein</fullName>
    </recommendedName>
</protein>
<evidence type="ECO:0000313" key="3">
    <source>
        <dbReference type="Proteomes" id="UP000799441"/>
    </source>
</evidence>
<dbReference type="EMBL" id="MU003807">
    <property type="protein sequence ID" value="KAF2719752.1"/>
    <property type="molecule type" value="Genomic_DNA"/>
</dbReference>
<dbReference type="PANTHER" id="PTHR23389">
    <property type="entry name" value="CHROMOSOME TRANSMISSION FIDELITY FACTOR 18"/>
    <property type="match status" value="1"/>
</dbReference>
<dbReference type="AlphaFoldDB" id="A0A9P4Q835"/>
<sequence>MLRLNAAGRLSSPVARNGRLSGESSAPHDSSQKSTKRVRPRKARSQPVVKQLIVCIIYRLPDREKQVELGGKIEAIMSDKNRVPVLRAVPPKAGAGMSEKRSRPSHPFFSGRKKVETPRQPPSYKVSTTTPGKLMFRTANQDLQDDAAFHFTSALLRDRLLVKHPGAKEAAWPQRDNAHVRGFTIPAPGSSPSNPKATGKKVSRLPPCPHDSIITKYSDMLVPELDLILRADGFTEPHPSLQLPEKLLVCRPEIARRIQSQLVGPAEADSPELALQQLSYSTASSQAITRHFSALAQENSPCHASESLPWTQRYAPQTSAEILQPRIKTKLIVDWLRSLTVNATGVTSDKMELNANKRDKFTQRKRSKRKPDDLEGFLVDDEDDSPTGLTDGSCVQSADSKKVLNAVLLIGPHGSANELQFKRRSGKDIMDKIGNMTENHLDNSRWDEAFQKDLETGRQGDLGNFFKHQQQSLEPSRVKKRVKARKLEAVQTAIRRSQKEQKQSLILLEEVDILFREDKEFWSTIIKLIATSKRPCIMTCTDSRLVPLEVLQLHAILRFTPPPPDNAVDLMLLIAAREGHVLRHEAAASIYQSKNHDLRASITEMDFWCQMGIGDPKSGLGWIYQRWPPGHDLDEHGRQLWIASVNTFRAGPGLSPDTRLGCDDVALWAWSAFNIEPQDAFGWGNFSPTSVKSLKDFEKLSTSISAMDVYSTARSQQPRMDTTIRPMGEKAGAQYTEGLQVLQTDTLTDYLDVSRQLCATTSRLTINEFAKPNLECKASLLDALQSNKLPTSHASLTRKDFACFDPISESEELSMSGHFSLQVSSFDRPLVPIATDLAPYVRSIVQYDLALEEQRTLLSGIDSSQNKRARTTRAARSALEGSQRASTRRERWFRQDLDVNAVLRTGGSQWPRLRAEVQNGDVIGSQESAAGAVEDI</sequence>
<dbReference type="Gene3D" id="3.40.50.300">
    <property type="entry name" value="P-loop containing nucleotide triphosphate hydrolases"/>
    <property type="match status" value="2"/>
</dbReference>
<proteinExistence type="predicted"/>
<feature type="compositionally biased region" description="Basic residues" evidence="1">
    <location>
        <begin position="34"/>
        <end position="44"/>
    </location>
</feature>
<feature type="region of interest" description="Disordered" evidence="1">
    <location>
        <begin position="1"/>
        <end position="44"/>
    </location>
</feature>
<feature type="region of interest" description="Disordered" evidence="1">
    <location>
        <begin position="862"/>
        <end position="883"/>
    </location>
</feature>
<dbReference type="Proteomes" id="UP000799441">
    <property type="component" value="Unassembled WGS sequence"/>
</dbReference>
<evidence type="ECO:0000256" key="1">
    <source>
        <dbReference type="SAM" id="MobiDB-lite"/>
    </source>
</evidence>
<gene>
    <name evidence="2" type="ORF">K431DRAFT_321494</name>
</gene>
<feature type="region of interest" description="Disordered" evidence="1">
    <location>
        <begin position="181"/>
        <end position="205"/>
    </location>
</feature>
<organism evidence="2 3">
    <name type="scientific">Polychaeton citri CBS 116435</name>
    <dbReference type="NCBI Taxonomy" id="1314669"/>
    <lineage>
        <taxon>Eukaryota</taxon>
        <taxon>Fungi</taxon>
        <taxon>Dikarya</taxon>
        <taxon>Ascomycota</taxon>
        <taxon>Pezizomycotina</taxon>
        <taxon>Dothideomycetes</taxon>
        <taxon>Dothideomycetidae</taxon>
        <taxon>Capnodiales</taxon>
        <taxon>Capnodiaceae</taxon>
        <taxon>Polychaeton</taxon>
    </lineage>
</organism>
<dbReference type="PANTHER" id="PTHR23389:SF21">
    <property type="entry name" value="ATPASE FAMILY AAA DOMAIN-CONTAINING PROTEIN 5"/>
    <property type="match status" value="1"/>
</dbReference>
<feature type="compositionally biased region" description="Polar residues" evidence="1">
    <location>
        <begin position="22"/>
        <end position="33"/>
    </location>
</feature>
<dbReference type="GO" id="GO:0005634">
    <property type="term" value="C:nucleus"/>
    <property type="evidence" value="ECO:0007669"/>
    <property type="project" value="TreeGrafter"/>
</dbReference>
<name>A0A9P4Q835_9PEZI</name>
<comment type="caution">
    <text evidence="2">The sequence shown here is derived from an EMBL/GenBank/DDBJ whole genome shotgun (WGS) entry which is preliminary data.</text>
</comment>
<feature type="region of interest" description="Disordered" evidence="1">
    <location>
        <begin position="357"/>
        <end position="395"/>
    </location>
</feature>
<evidence type="ECO:0000313" key="2">
    <source>
        <dbReference type="EMBL" id="KAF2719752.1"/>
    </source>
</evidence>
<dbReference type="InterPro" id="IPR027417">
    <property type="entry name" value="P-loop_NTPase"/>
</dbReference>
<reference evidence="2" key="1">
    <citation type="journal article" date="2020" name="Stud. Mycol.">
        <title>101 Dothideomycetes genomes: a test case for predicting lifestyles and emergence of pathogens.</title>
        <authorList>
            <person name="Haridas S."/>
            <person name="Albert R."/>
            <person name="Binder M."/>
            <person name="Bloem J."/>
            <person name="Labutti K."/>
            <person name="Salamov A."/>
            <person name="Andreopoulos B."/>
            <person name="Baker S."/>
            <person name="Barry K."/>
            <person name="Bills G."/>
            <person name="Bluhm B."/>
            <person name="Cannon C."/>
            <person name="Castanera R."/>
            <person name="Culley D."/>
            <person name="Daum C."/>
            <person name="Ezra D."/>
            <person name="Gonzalez J."/>
            <person name="Henrissat B."/>
            <person name="Kuo A."/>
            <person name="Liang C."/>
            <person name="Lipzen A."/>
            <person name="Lutzoni F."/>
            <person name="Magnuson J."/>
            <person name="Mondo S."/>
            <person name="Nolan M."/>
            <person name="Ohm R."/>
            <person name="Pangilinan J."/>
            <person name="Park H.-J."/>
            <person name="Ramirez L."/>
            <person name="Alfaro M."/>
            <person name="Sun H."/>
            <person name="Tritt A."/>
            <person name="Yoshinaga Y."/>
            <person name="Zwiers L.-H."/>
            <person name="Turgeon B."/>
            <person name="Goodwin S."/>
            <person name="Spatafora J."/>
            <person name="Crous P."/>
            <person name="Grigoriev I."/>
        </authorList>
    </citation>
    <scope>NUCLEOTIDE SEQUENCE</scope>
    <source>
        <strain evidence="2">CBS 116435</strain>
    </source>
</reference>
<dbReference type="SUPFAM" id="SSF52540">
    <property type="entry name" value="P-loop containing nucleoside triphosphate hydrolases"/>
    <property type="match status" value="1"/>
</dbReference>
<dbReference type="OrthoDB" id="9996895at2759"/>
<dbReference type="GO" id="GO:0003677">
    <property type="term" value="F:DNA binding"/>
    <property type="evidence" value="ECO:0007669"/>
    <property type="project" value="TreeGrafter"/>
</dbReference>
<feature type="compositionally biased region" description="Acidic residues" evidence="1">
    <location>
        <begin position="374"/>
        <end position="385"/>
    </location>
</feature>
<evidence type="ECO:0008006" key="4">
    <source>
        <dbReference type="Google" id="ProtNLM"/>
    </source>
</evidence>
<accession>A0A9P4Q835</accession>
<keyword evidence="3" id="KW-1185">Reference proteome</keyword>
<feature type="region of interest" description="Disordered" evidence="1">
    <location>
        <begin position="91"/>
        <end position="130"/>
    </location>
</feature>